<evidence type="ECO:0000313" key="17">
    <source>
        <dbReference type="Proteomes" id="UP000199233"/>
    </source>
</evidence>
<dbReference type="PANTHER" id="PTHR32552">
    <property type="entry name" value="FERRICHROME IRON RECEPTOR-RELATED"/>
    <property type="match status" value="1"/>
</dbReference>
<keyword evidence="5 11" id="KW-0812">Transmembrane</keyword>
<dbReference type="SUPFAM" id="SSF56935">
    <property type="entry name" value="Porins"/>
    <property type="match status" value="1"/>
</dbReference>
<dbReference type="Pfam" id="PF07715">
    <property type="entry name" value="Plug"/>
    <property type="match status" value="1"/>
</dbReference>
<accession>A0A1H9G079</accession>
<dbReference type="InterPro" id="IPR037066">
    <property type="entry name" value="Plug_dom_sf"/>
</dbReference>
<dbReference type="Gene3D" id="2.170.130.10">
    <property type="entry name" value="TonB-dependent receptor, plug domain"/>
    <property type="match status" value="1"/>
</dbReference>
<sequence>MSKRYASLPVLAVALLLQAAPLRAQTETAAETPAAAAETPTSPWLEEVVVTARKRQESILKVPVVATALSEDQLTQFATNSLYSVSERVPGLLLGTNTASIGTQVSLRGIGTGTLNPTIDQSVSLNMDGVQMTQGTAYKSAMFDAQQIEVLKGPQALFYGKSSPGGVISVRSANPGNAFEMLLRGGYEFEAQDKRGELILSGPVSETLGLRLASMFSRSQGFFRNDAEAVPGLGGRDPRYRDFAPKQEWLLRGTAVWKPLDRFQAQLKANLTGLDIEGDGGGQQYKSCPDGTGAPAGVPFLGGEDCRWNRHLRLVDMDPAAFIGIRNNGVPFSHVSQQFGSLQLDYDLTNELRLSSVSGLFSTFQSVMINGTDATAAGPAVVADTDFTREDFTQELRLSSSFSGPLNFMLGGFYQDGRMKNTNNLLGNTAIFGSAYAQLQKGYHLIDIESTSAFGQLLWRAIPTLELAGGLRWTQETRKQTQVNQITGSPVRTALGDPKLDSNNVSPEFTATYTPTDTFTLFGSYKQAYKSGSFDTVQMIAAGGKSSFGDEEVKGVEAGIKSRFFDHRLSLNVAAYQYRYSDLQVGANETDTTTGQIAIRTLNAASAKVYGLDMDASYVPLLISGLRLNAALNYNHARYDRFDNAQCWGGQTISEGCNLIPDPDPTHIDPGTGAPLFTAQDLSGRELLRAPDWSANFGFEYERPLSRGTTLSVATSTLYSSKYYTNALLRRDMIQDAYFKTSASLALRGPNEGWELALIGNNLGNKIVTGACINGNLANGVLLGGQNTGGANHGSAGVDELACTPEPGREVWLRLTLRPKAP</sequence>
<dbReference type="PANTHER" id="PTHR32552:SF81">
    <property type="entry name" value="TONB-DEPENDENT OUTER MEMBRANE RECEPTOR"/>
    <property type="match status" value="1"/>
</dbReference>
<keyword evidence="17" id="KW-1185">Reference proteome</keyword>
<dbReference type="OrthoDB" id="7051185at2"/>
<protein>
    <submittedName>
        <fullName evidence="16">Iron complex outermembrane recepter protein</fullName>
    </submittedName>
</protein>
<comment type="subcellular location">
    <subcellularLocation>
        <location evidence="1 11">Cell outer membrane</location>
        <topology evidence="1 11">Multi-pass membrane protein</topology>
    </subcellularLocation>
</comment>
<gene>
    <name evidence="16" type="ORF">SAMN04488038_106169</name>
</gene>
<evidence type="ECO:0000259" key="14">
    <source>
        <dbReference type="Pfam" id="PF00593"/>
    </source>
</evidence>
<evidence type="ECO:0000256" key="4">
    <source>
        <dbReference type="ARBA" id="ARBA00022496"/>
    </source>
</evidence>
<feature type="domain" description="TonB-dependent receptor-like beta-barrel" evidence="14">
    <location>
        <begin position="331"/>
        <end position="763"/>
    </location>
</feature>
<evidence type="ECO:0000256" key="12">
    <source>
        <dbReference type="RuleBase" id="RU003357"/>
    </source>
</evidence>
<dbReference type="InterPro" id="IPR000531">
    <property type="entry name" value="Beta-barrel_TonB"/>
</dbReference>
<evidence type="ECO:0000256" key="11">
    <source>
        <dbReference type="PROSITE-ProRule" id="PRU01360"/>
    </source>
</evidence>
<evidence type="ECO:0000256" key="7">
    <source>
        <dbReference type="ARBA" id="ARBA00023065"/>
    </source>
</evidence>
<evidence type="ECO:0000256" key="13">
    <source>
        <dbReference type="SAM" id="SignalP"/>
    </source>
</evidence>
<dbReference type="EMBL" id="FOFS01000006">
    <property type="protein sequence ID" value="SEQ43524.1"/>
    <property type="molecule type" value="Genomic_DNA"/>
</dbReference>
<evidence type="ECO:0000256" key="6">
    <source>
        <dbReference type="ARBA" id="ARBA00023004"/>
    </source>
</evidence>
<dbReference type="InterPro" id="IPR039426">
    <property type="entry name" value="TonB-dep_rcpt-like"/>
</dbReference>
<evidence type="ECO:0000313" key="16">
    <source>
        <dbReference type="EMBL" id="SEQ43524.1"/>
    </source>
</evidence>
<dbReference type="Pfam" id="PF00593">
    <property type="entry name" value="TonB_dep_Rec_b-barrel"/>
    <property type="match status" value="1"/>
</dbReference>
<keyword evidence="10 11" id="KW-0998">Cell outer membrane</keyword>
<dbReference type="RefSeq" id="WP_093284998.1">
    <property type="nucleotide sequence ID" value="NZ_FOFS01000006.1"/>
</dbReference>
<dbReference type="STRING" id="489703.SAMN04488038_106169"/>
<dbReference type="GO" id="GO:0006826">
    <property type="term" value="P:iron ion transport"/>
    <property type="evidence" value="ECO:0007669"/>
    <property type="project" value="UniProtKB-KW"/>
</dbReference>
<keyword evidence="3 11" id="KW-1134">Transmembrane beta strand</keyword>
<name>A0A1H9G079_9GAMM</name>
<reference evidence="16 17" key="1">
    <citation type="submission" date="2016-10" db="EMBL/GenBank/DDBJ databases">
        <authorList>
            <person name="de Groot N.N."/>
        </authorList>
    </citation>
    <scope>NUCLEOTIDE SEQUENCE [LARGE SCALE GENOMIC DNA]</scope>
    <source>
        <strain evidence="16 17">DSM 25927</strain>
    </source>
</reference>
<dbReference type="PROSITE" id="PS52016">
    <property type="entry name" value="TONB_DEPENDENT_REC_3"/>
    <property type="match status" value="1"/>
</dbReference>
<keyword evidence="2 11" id="KW-0813">Transport</keyword>
<dbReference type="InterPro" id="IPR036942">
    <property type="entry name" value="Beta-barrel_TonB_sf"/>
</dbReference>
<evidence type="ECO:0000256" key="8">
    <source>
        <dbReference type="ARBA" id="ARBA00023077"/>
    </source>
</evidence>
<dbReference type="Proteomes" id="UP000199233">
    <property type="component" value="Unassembled WGS sequence"/>
</dbReference>
<keyword evidence="8 12" id="KW-0798">TonB box</keyword>
<dbReference type="GO" id="GO:0009279">
    <property type="term" value="C:cell outer membrane"/>
    <property type="evidence" value="ECO:0007669"/>
    <property type="project" value="UniProtKB-SubCell"/>
</dbReference>
<evidence type="ECO:0000256" key="10">
    <source>
        <dbReference type="ARBA" id="ARBA00023237"/>
    </source>
</evidence>
<comment type="similarity">
    <text evidence="11 12">Belongs to the TonB-dependent receptor family.</text>
</comment>
<evidence type="ECO:0000256" key="5">
    <source>
        <dbReference type="ARBA" id="ARBA00022692"/>
    </source>
</evidence>
<keyword evidence="6" id="KW-0408">Iron</keyword>
<dbReference type="AlphaFoldDB" id="A0A1H9G079"/>
<keyword evidence="4" id="KW-0410">Iron transport</keyword>
<dbReference type="Gene3D" id="2.40.170.20">
    <property type="entry name" value="TonB-dependent receptor, beta-barrel domain"/>
    <property type="match status" value="1"/>
</dbReference>
<keyword evidence="7" id="KW-0406">Ion transport</keyword>
<keyword evidence="13" id="KW-0732">Signal</keyword>
<evidence type="ECO:0000256" key="2">
    <source>
        <dbReference type="ARBA" id="ARBA00022448"/>
    </source>
</evidence>
<evidence type="ECO:0000256" key="3">
    <source>
        <dbReference type="ARBA" id="ARBA00022452"/>
    </source>
</evidence>
<evidence type="ECO:0000256" key="1">
    <source>
        <dbReference type="ARBA" id="ARBA00004571"/>
    </source>
</evidence>
<feature type="chain" id="PRO_5011531524" evidence="13">
    <location>
        <begin position="25"/>
        <end position="822"/>
    </location>
</feature>
<feature type="signal peptide" evidence="13">
    <location>
        <begin position="1"/>
        <end position="24"/>
    </location>
</feature>
<dbReference type="InterPro" id="IPR012910">
    <property type="entry name" value="Plug_dom"/>
</dbReference>
<evidence type="ECO:0000259" key="15">
    <source>
        <dbReference type="Pfam" id="PF07715"/>
    </source>
</evidence>
<evidence type="ECO:0000256" key="9">
    <source>
        <dbReference type="ARBA" id="ARBA00023136"/>
    </source>
</evidence>
<proteinExistence type="inferred from homology"/>
<keyword evidence="9 11" id="KW-0472">Membrane</keyword>
<organism evidence="16 17">
    <name type="scientific">Solimonas aquatica</name>
    <dbReference type="NCBI Taxonomy" id="489703"/>
    <lineage>
        <taxon>Bacteria</taxon>
        <taxon>Pseudomonadati</taxon>
        <taxon>Pseudomonadota</taxon>
        <taxon>Gammaproteobacteria</taxon>
        <taxon>Nevskiales</taxon>
        <taxon>Nevskiaceae</taxon>
        <taxon>Solimonas</taxon>
    </lineage>
</organism>
<feature type="domain" description="TonB-dependent receptor plug" evidence="15">
    <location>
        <begin position="60"/>
        <end position="167"/>
    </location>
</feature>